<evidence type="ECO:0000313" key="4">
    <source>
        <dbReference type="Proteomes" id="UP000288805"/>
    </source>
</evidence>
<dbReference type="PANTHER" id="PTHR33470">
    <property type="entry name" value="OS01G0164075 PROTEIN"/>
    <property type="match status" value="1"/>
</dbReference>
<protein>
    <submittedName>
        <fullName evidence="3">Non-classical arabinogalactan protein 30</fullName>
    </submittedName>
</protein>
<organism evidence="3 4">
    <name type="scientific">Vitis vinifera</name>
    <name type="common">Grape</name>
    <dbReference type="NCBI Taxonomy" id="29760"/>
    <lineage>
        <taxon>Eukaryota</taxon>
        <taxon>Viridiplantae</taxon>
        <taxon>Streptophyta</taxon>
        <taxon>Embryophyta</taxon>
        <taxon>Tracheophyta</taxon>
        <taxon>Spermatophyta</taxon>
        <taxon>Magnoliopsida</taxon>
        <taxon>eudicotyledons</taxon>
        <taxon>Gunneridae</taxon>
        <taxon>Pentapetalae</taxon>
        <taxon>rosids</taxon>
        <taxon>Vitales</taxon>
        <taxon>Vitaceae</taxon>
        <taxon>Viteae</taxon>
        <taxon>Vitis</taxon>
    </lineage>
</organism>
<dbReference type="AlphaFoldDB" id="A0A438J218"/>
<evidence type="ECO:0000256" key="2">
    <source>
        <dbReference type="SAM" id="SignalP"/>
    </source>
</evidence>
<accession>A0A438J218</accession>
<evidence type="ECO:0000313" key="3">
    <source>
        <dbReference type="EMBL" id="RVX03008.1"/>
    </source>
</evidence>
<reference evidence="3 4" key="1">
    <citation type="journal article" date="2018" name="PLoS Genet.">
        <title>Population sequencing reveals clonal diversity and ancestral inbreeding in the grapevine cultivar Chardonnay.</title>
        <authorList>
            <person name="Roach M.J."/>
            <person name="Johnson D.L."/>
            <person name="Bohlmann J."/>
            <person name="van Vuuren H.J."/>
            <person name="Jones S.J."/>
            <person name="Pretorius I.S."/>
            <person name="Schmidt S.A."/>
            <person name="Borneman A.R."/>
        </authorList>
    </citation>
    <scope>NUCLEOTIDE SEQUENCE [LARGE SCALE GENOMIC DNA]</scope>
    <source>
        <strain evidence="4">cv. Chardonnay</strain>
        <tissue evidence="3">Leaf</tissue>
    </source>
</reference>
<dbReference type="EMBL" id="QGNW01000067">
    <property type="protein sequence ID" value="RVX03008.1"/>
    <property type="molecule type" value="Genomic_DNA"/>
</dbReference>
<comment type="caution">
    <text evidence="3">The sequence shown here is derived from an EMBL/GenBank/DDBJ whole genome shotgun (WGS) entry which is preliminary data.</text>
</comment>
<feature type="signal peptide" evidence="2">
    <location>
        <begin position="1"/>
        <end position="26"/>
    </location>
</feature>
<dbReference type="PANTHER" id="PTHR33470:SF4">
    <property type="entry name" value="OS01G0164025 PROTEIN"/>
    <property type="match status" value="1"/>
</dbReference>
<evidence type="ECO:0000256" key="1">
    <source>
        <dbReference type="ARBA" id="ARBA00022729"/>
    </source>
</evidence>
<dbReference type="Proteomes" id="UP000288805">
    <property type="component" value="Unassembled WGS sequence"/>
</dbReference>
<feature type="chain" id="PRO_5019496057" evidence="2">
    <location>
        <begin position="27"/>
        <end position="178"/>
    </location>
</feature>
<sequence length="178" mass="19892">MESRKLKIFISSCLLLSLAFPSVTMAEEIPKKPEEKTAAVVVEGMVYCQSCDQFGSWSLTGAEPIPAAKVSVICKDHKDQVSFYKAFETDGNGYFYAELDGFKISHNILDHPLHSCHVKLVYSPLENCNLLSNVNYGLYGSPLRYENKRLFGKHYEAVIYAAGPLAFRPAHCPPKTHD</sequence>
<keyword evidence="1 2" id="KW-0732">Signal</keyword>
<name>A0A438J218_VITVI</name>
<dbReference type="Pfam" id="PF01190">
    <property type="entry name" value="Pollen_Ole_e_1"/>
    <property type="match status" value="1"/>
</dbReference>
<proteinExistence type="predicted"/>
<gene>
    <name evidence="3" type="primary">AGP30_1</name>
    <name evidence="3" type="ORF">CK203_016753</name>
</gene>